<dbReference type="InterPro" id="IPR000551">
    <property type="entry name" value="MerR-type_HTH_dom"/>
</dbReference>
<dbReference type="InterPro" id="IPR047057">
    <property type="entry name" value="MerR_fam"/>
</dbReference>
<dbReference type="GO" id="GO:0003700">
    <property type="term" value="F:DNA-binding transcription factor activity"/>
    <property type="evidence" value="ECO:0007669"/>
    <property type="project" value="InterPro"/>
</dbReference>
<evidence type="ECO:0000313" key="4">
    <source>
        <dbReference type="Proteomes" id="UP000438182"/>
    </source>
</evidence>
<protein>
    <submittedName>
        <fullName evidence="3">MerR family transcriptional regulator</fullName>
    </submittedName>
</protein>
<keyword evidence="1" id="KW-0238">DNA-binding</keyword>
<organism evidence="3 4">
    <name type="scientific">Agromyces seonyuensis</name>
    <dbReference type="NCBI Taxonomy" id="2662446"/>
    <lineage>
        <taxon>Bacteria</taxon>
        <taxon>Bacillati</taxon>
        <taxon>Actinomycetota</taxon>
        <taxon>Actinomycetes</taxon>
        <taxon>Micrococcales</taxon>
        <taxon>Microbacteriaceae</taxon>
        <taxon>Agromyces</taxon>
    </lineage>
</organism>
<sequence length="274" mass="29290">MDGLGPSAFERASGLTRKALRLYEVGGLLVPESVDPATGYRRYAPAQLERARAIGLLRRLRMPLAEIRTLLEGEPDALRDGILAWQAGQAAEFARRSQLVDRLVAGPGAPVPDALVRIETAPARTVAAVSRRLEQPDLVASLVADRLATDAVLRAAGARPSGEHWAVFRSPVGFGLAGLVEVCVPYTGRADPVGDIVLRAEPARRLAVVDVRRRDVGYPRILEFYDAVRRVANAVGGATDDPRERYPSPWSEDPDAIVLDVALPIAGDVAAGAG</sequence>
<comment type="caution">
    <text evidence="3">The sequence shown here is derived from an EMBL/GenBank/DDBJ whole genome shotgun (WGS) entry which is preliminary data.</text>
</comment>
<dbReference type="PANTHER" id="PTHR30204">
    <property type="entry name" value="REDOX-CYCLING DRUG-SENSING TRANSCRIPTIONAL ACTIVATOR SOXR"/>
    <property type="match status" value="1"/>
</dbReference>
<evidence type="ECO:0000313" key="3">
    <source>
        <dbReference type="EMBL" id="MWB99483.1"/>
    </source>
</evidence>
<dbReference type="Pfam" id="PF13411">
    <property type="entry name" value="MerR_1"/>
    <property type="match status" value="1"/>
</dbReference>
<dbReference type="Gene3D" id="1.10.1660.10">
    <property type="match status" value="1"/>
</dbReference>
<dbReference type="GO" id="GO:0003677">
    <property type="term" value="F:DNA binding"/>
    <property type="evidence" value="ECO:0007669"/>
    <property type="project" value="UniProtKB-KW"/>
</dbReference>
<keyword evidence="4" id="KW-1185">Reference proteome</keyword>
<evidence type="ECO:0000259" key="2">
    <source>
        <dbReference type="PROSITE" id="PS50937"/>
    </source>
</evidence>
<dbReference type="PROSITE" id="PS50937">
    <property type="entry name" value="HTH_MERR_2"/>
    <property type="match status" value="1"/>
</dbReference>
<dbReference type="PANTHER" id="PTHR30204:SF97">
    <property type="entry name" value="MERR FAMILY REGULATORY PROTEIN"/>
    <property type="match status" value="1"/>
</dbReference>
<dbReference type="AlphaFoldDB" id="A0A6I4NYS6"/>
<dbReference type="EMBL" id="WSTA01000062">
    <property type="protein sequence ID" value="MWB99483.1"/>
    <property type="molecule type" value="Genomic_DNA"/>
</dbReference>
<proteinExistence type="predicted"/>
<dbReference type="InterPro" id="IPR011256">
    <property type="entry name" value="Reg_factor_effector_dom_sf"/>
</dbReference>
<name>A0A6I4NYS6_9MICO</name>
<dbReference type="Gene3D" id="3.20.80.10">
    <property type="entry name" value="Regulatory factor, effector binding domain"/>
    <property type="match status" value="1"/>
</dbReference>
<feature type="domain" description="HTH merR-type" evidence="2">
    <location>
        <begin position="11"/>
        <end position="73"/>
    </location>
</feature>
<dbReference type="RefSeq" id="WP_160425760.1">
    <property type="nucleotide sequence ID" value="NZ_WSTA01000062.1"/>
</dbReference>
<dbReference type="Proteomes" id="UP000438182">
    <property type="component" value="Unassembled WGS sequence"/>
</dbReference>
<reference evidence="3 4" key="1">
    <citation type="submission" date="2019-12" db="EMBL/GenBank/DDBJ databases">
        <authorList>
            <person name="Kim Y.S."/>
        </authorList>
    </citation>
    <scope>NUCLEOTIDE SEQUENCE [LARGE SCALE GENOMIC DNA]</scope>
    <source>
        <strain evidence="3 4">MMS17-SY077</strain>
    </source>
</reference>
<dbReference type="SUPFAM" id="SSF46955">
    <property type="entry name" value="Putative DNA-binding domain"/>
    <property type="match status" value="1"/>
</dbReference>
<dbReference type="SMART" id="SM00422">
    <property type="entry name" value="HTH_MERR"/>
    <property type="match status" value="1"/>
</dbReference>
<accession>A0A6I4NYS6</accession>
<gene>
    <name evidence="3" type="ORF">GB864_13115</name>
</gene>
<dbReference type="InterPro" id="IPR009061">
    <property type="entry name" value="DNA-bd_dom_put_sf"/>
</dbReference>
<evidence type="ECO:0000256" key="1">
    <source>
        <dbReference type="ARBA" id="ARBA00023125"/>
    </source>
</evidence>